<keyword evidence="4" id="KW-1185">Reference proteome</keyword>
<keyword evidence="2" id="KW-0812">Transmembrane</keyword>
<evidence type="ECO:0000313" key="4">
    <source>
        <dbReference type="Proteomes" id="UP000186309"/>
    </source>
</evidence>
<dbReference type="OrthoDB" id="219224at2"/>
<dbReference type="Proteomes" id="UP000186309">
    <property type="component" value="Chromosome"/>
</dbReference>
<reference evidence="4" key="1">
    <citation type="submission" date="2016-12" db="EMBL/GenBank/DDBJ databases">
        <title>Comparative genomics of four Isosphaeraceae planctomycetes: a common pool of plasmids and glycoside hydrolase genes.</title>
        <authorList>
            <person name="Ivanova A."/>
        </authorList>
    </citation>
    <scope>NUCLEOTIDE SEQUENCE [LARGE SCALE GENOMIC DNA]</scope>
    <source>
        <strain evidence="4">PX4</strain>
    </source>
</reference>
<proteinExistence type="predicted"/>
<evidence type="ECO:0000256" key="2">
    <source>
        <dbReference type="SAM" id="Phobius"/>
    </source>
</evidence>
<feature type="compositionally biased region" description="Basic and acidic residues" evidence="1">
    <location>
        <begin position="276"/>
        <end position="288"/>
    </location>
</feature>
<evidence type="ECO:0000256" key="1">
    <source>
        <dbReference type="SAM" id="MobiDB-lite"/>
    </source>
</evidence>
<keyword evidence="2" id="KW-1133">Transmembrane helix</keyword>
<dbReference type="RefSeq" id="WP_076348135.1">
    <property type="nucleotide sequence ID" value="NZ_CP019082.1"/>
</dbReference>
<dbReference type="EMBL" id="CP019082">
    <property type="protein sequence ID" value="APW62219.1"/>
    <property type="molecule type" value="Genomic_DNA"/>
</dbReference>
<dbReference type="KEGG" id="pbor:BSF38_03754"/>
<feature type="region of interest" description="Disordered" evidence="1">
    <location>
        <begin position="992"/>
        <end position="1016"/>
    </location>
</feature>
<organism evidence="3 4">
    <name type="scientific">Paludisphaera borealis</name>
    <dbReference type="NCBI Taxonomy" id="1387353"/>
    <lineage>
        <taxon>Bacteria</taxon>
        <taxon>Pseudomonadati</taxon>
        <taxon>Planctomycetota</taxon>
        <taxon>Planctomycetia</taxon>
        <taxon>Isosphaerales</taxon>
        <taxon>Isosphaeraceae</taxon>
        <taxon>Paludisphaera</taxon>
    </lineage>
</organism>
<protein>
    <submittedName>
        <fullName evidence="3">Uncharacterized protein</fullName>
    </submittedName>
</protein>
<evidence type="ECO:0000313" key="3">
    <source>
        <dbReference type="EMBL" id="APW62219.1"/>
    </source>
</evidence>
<accession>A0A1U7CTJ4</accession>
<feature type="region of interest" description="Disordered" evidence="1">
    <location>
        <begin position="828"/>
        <end position="848"/>
    </location>
</feature>
<gene>
    <name evidence="3" type="ORF">BSF38_03754</name>
</gene>
<feature type="transmembrane region" description="Helical" evidence="2">
    <location>
        <begin position="16"/>
        <end position="41"/>
    </location>
</feature>
<sequence>MSTAASLPVRITKPRLSLLILESALTAVAVVLLAWLLFWFIRQRSRELRIEALYVAPALSTGTDAPFQAADVRSLRGVGPTDDVAAVGPDGLTDAVKNIVSRSDAAVVVYVSAPVIGNGPDAMIGSASIRSLIDMVVKDARRDVVLALDLAQVDSDRDLGVYGNCPYEGLAEMVSGLTAGDRCVYILTSSAPAQKSWGADGLGRSTFAHYLREGLSGKAQGWDAPETYGQVSAEGLHRYVHRHVSHWAKDHRNAVQTPMLVRIGGGSRKITLPYRKDLGEQPPRHDEAALAAKPAAASASAPEPTENPATAKKDASAAEKNAPTAEPTKVEPSAPRDRVFADLIKEWKQHDDLRKQRPYHELPETWRSYQAGLLRAERWLRASWRNPESIDSVQKALEDVGRRRGELQDRLKTILDSDAAFPLRPARGVEAGKRAITDSLIYLTGAGPEEDDLYAAPPLAKEAPDAPKAAKPKPIDPPKALADALFGGFPEPYLELQLPAWALRFSQEFAAPDHFKDDRRGSILRRLVQVRARAEDALALDRRGLDWIRPILSLSDDQRRAAQDQLFAPDLTTEDVARQLNSDIARFDRNYASALEVVQVYQDARKTWERAAAELPELAEWAVRAGQGAPTVQSLPTNPLPSAVERGLSAAAALVDILDRSPPPEKGASFLELIQKPASDLQAATRNAQVAIDELEKQLFNTLRTDGPREWIALDAALRTPLVPVENRRRLLDTILNMGERLELKADASTIDAAENTPDPGFWSRAMGLAGLDRDLRRIGRADHPETEDSARFLKDAWSIVQTAPAALDTVARATPLLKQYEAAAMKERVQNSGARGERHRENDRKPEDVGLSLRLDDRAVRLLCDGAIRREDLPADAVSQNWEAFAKYDTLLFHIERLRQDYAPTTASLRRLVEELARPLGIAENRDRPRVSPTLRIVTTPPASSSLKIGEDGKAALSISVGPPEDGVVRSEPLPRGKAFLGVAAPPPGLRISSVDSASNSPPGRLEEVGPSAQEGRPVKFTVSQVDLKSNETPFKALAKIFFRGRVDEGGAAVVDVIPKAFPNLVLVDIAQDPQDLETRFGKGAAERIEDQFKRHPREGYMHEGKHAAYILTLKNVTFQKLTVAYKRTLSDPGNTAQPIPIDEAEKQLTIAPGESVSISGKVTSLEAPKGQVRDLKVSLSVKESKEAVPEFVVRFRQIDHTSYMVFETFIRPDDFENVRQQCYVVRFTRRADDPVREPIKGGELSCTIEGVTGRGLSAEAEILPGESIKTTRPAVSGKNQFTWTGRVENEVLPPRQAP</sequence>
<feature type="compositionally biased region" description="Low complexity" evidence="1">
    <location>
        <begin position="289"/>
        <end position="310"/>
    </location>
</feature>
<feature type="region of interest" description="Disordered" evidence="1">
    <location>
        <begin position="276"/>
        <end position="336"/>
    </location>
</feature>
<name>A0A1U7CTJ4_9BACT</name>
<keyword evidence="2" id="KW-0472">Membrane</keyword>
<dbReference type="STRING" id="1387353.BSF38_03754"/>